<name>A0A1G4I158_TRYEQ</name>
<dbReference type="AlphaFoldDB" id="A0A1G4I158"/>
<dbReference type="VEuPathDB" id="TriTrypDB:TEOVI_000621900"/>
<dbReference type="RefSeq" id="XP_067077022.1">
    <property type="nucleotide sequence ID" value="XM_067220921.1"/>
</dbReference>
<feature type="compositionally biased region" description="Basic and acidic residues" evidence="1">
    <location>
        <begin position="102"/>
        <end position="122"/>
    </location>
</feature>
<protein>
    <recommendedName>
        <fullName evidence="5">Transmembrane protein</fullName>
    </recommendedName>
</protein>
<evidence type="ECO:0008006" key="5">
    <source>
        <dbReference type="Google" id="ProtNLM"/>
    </source>
</evidence>
<comment type="caution">
    <text evidence="3">The sequence shown here is derived from an EMBL/GenBank/DDBJ whole genome shotgun (WGS) entry which is preliminary data.</text>
</comment>
<evidence type="ECO:0000313" key="4">
    <source>
        <dbReference type="Proteomes" id="UP000195570"/>
    </source>
</evidence>
<organism evidence="3 4">
    <name type="scientific">Trypanosoma equiperdum</name>
    <dbReference type="NCBI Taxonomy" id="5694"/>
    <lineage>
        <taxon>Eukaryota</taxon>
        <taxon>Discoba</taxon>
        <taxon>Euglenozoa</taxon>
        <taxon>Kinetoplastea</taxon>
        <taxon>Metakinetoplastina</taxon>
        <taxon>Trypanosomatida</taxon>
        <taxon>Trypanosomatidae</taxon>
        <taxon>Trypanosoma</taxon>
    </lineage>
</organism>
<feature type="transmembrane region" description="Helical" evidence="2">
    <location>
        <begin position="207"/>
        <end position="229"/>
    </location>
</feature>
<feature type="region of interest" description="Disordered" evidence="1">
    <location>
        <begin position="96"/>
        <end position="122"/>
    </location>
</feature>
<evidence type="ECO:0000313" key="3">
    <source>
        <dbReference type="EMBL" id="SCU65415.1"/>
    </source>
</evidence>
<sequence length="242" mass="27690">MSAAGIARHGGLRCSRALVQPSAPMAVLVRGCCCLYALRFFAYSPYDSIRKPPKGKGGSRASCNPIKVAGMSVTNSNCGFPDRACGESPTPWKFPETLKSGRYKDERQRRRRYEGPKVRDSAGPDRRFYRRLKDFREVQDDDPYAGVFNERDSVKKQRVKEWQRQFEEENADVELPYERTNVLARLAPNWFVRYFVNMRDRGGADSLVHVVILAVGLFMTLWIIGRLFYTPPSQARPISELR</sequence>
<keyword evidence="2" id="KW-1133">Transmembrane helix</keyword>
<dbReference type="Proteomes" id="UP000195570">
    <property type="component" value="Unassembled WGS sequence"/>
</dbReference>
<keyword evidence="4" id="KW-1185">Reference proteome</keyword>
<dbReference type="GeneID" id="92380158"/>
<dbReference type="EMBL" id="CZPT02000286">
    <property type="protein sequence ID" value="SCU65415.1"/>
    <property type="molecule type" value="Genomic_DNA"/>
</dbReference>
<gene>
    <name evidence="3" type="ORF">TEOVI_000621900</name>
</gene>
<accession>A0A1G4I158</accession>
<keyword evidence="2" id="KW-0472">Membrane</keyword>
<evidence type="ECO:0000256" key="1">
    <source>
        <dbReference type="SAM" id="MobiDB-lite"/>
    </source>
</evidence>
<proteinExistence type="predicted"/>
<evidence type="ECO:0000256" key="2">
    <source>
        <dbReference type="SAM" id="Phobius"/>
    </source>
</evidence>
<reference evidence="3" key="1">
    <citation type="submission" date="2016-09" db="EMBL/GenBank/DDBJ databases">
        <authorList>
            <person name="Hebert L."/>
            <person name="Moumen B."/>
        </authorList>
    </citation>
    <scope>NUCLEOTIDE SEQUENCE [LARGE SCALE GENOMIC DNA]</scope>
    <source>
        <strain evidence="3">OVI</strain>
    </source>
</reference>
<keyword evidence="2" id="KW-0812">Transmembrane</keyword>